<feature type="region of interest" description="Disordered" evidence="1">
    <location>
        <begin position="49"/>
        <end position="75"/>
    </location>
</feature>
<evidence type="ECO:0000313" key="3">
    <source>
        <dbReference type="Proteomes" id="UP001431783"/>
    </source>
</evidence>
<protein>
    <submittedName>
        <fullName evidence="2">Uncharacterized protein</fullName>
    </submittedName>
</protein>
<organism evidence="2 3">
    <name type="scientific">Henosepilachna vigintioctopunctata</name>
    <dbReference type="NCBI Taxonomy" id="420089"/>
    <lineage>
        <taxon>Eukaryota</taxon>
        <taxon>Metazoa</taxon>
        <taxon>Ecdysozoa</taxon>
        <taxon>Arthropoda</taxon>
        <taxon>Hexapoda</taxon>
        <taxon>Insecta</taxon>
        <taxon>Pterygota</taxon>
        <taxon>Neoptera</taxon>
        <taxon>Endopterygota</taxon>
        <taxon>Coleoptera</taxon>
        <taxon>Polyphaga</taxon>
        <taxon>Cucujiformia</taxon>
        <taxon>Coccinelloidea</taxon>
        <taxon>Coccinellidae</taxon>
        <taxon>Epilachninae</taxon>
        <taxon>Epilachnini</taxon>
        <taxon>Henosepilachna</taxon>
    </lineage>
</organism>
<dbReference type="AlphaFoldDB" id="A0AAW1UP45"/>
<evidence type="ECO:0000256" key="1">
    <source>
        <dbReference type="SAM" id="MobiDB-lite"/>
    </source>
</evidence>
<evidence type="ECO:0000313" key="2">
    <source>
        <dbReference type="EMBL" id="KAK9881735.1"/>
    </source>
</evidence>
<proteinExistence type="predicted"/>
<feature type="compositionally biased region" description="Polar residues" evidence="1">
    <location>
        <begin position="60"/>
        <end position="72"/>
    </location>
</feature>
<gene>
    <name evidence="2" type="ORF">WA026_017257</name>
</gene>
<sequence length="113" mass="12590">MDVKSHRLHDVFTPLLSPNFLHSPRLCGSVAFVLVVKLSPRKEVASFDKSQYKMPKKNKAGSSKSERPSMSSVLGPARKTFCAGDPSFEQEVCVLLLASDQSDNEENIENFLY</sequence>
<keyword evidence="3" id="KW-1185">Reference proteome</keyword>
<comment type="caution">
    <text evidence="2">The sequence shown here is derived from an EMBL/GenBank/DDBJ whole genome shotgun (WGS) entry which is preliminary data.</text>
</comment>
<dbReference type="EMBL" id="JARQZJ010000070">
    <property type="protein sequence ID" value="KAK9881735.1"/>
    <property type="molecule type" value="Genomic_DNA"/>
</dbReference>
<reference evidence="2 3" key="1">
    <citation type="submission" date="2023-03" db="EMBL/GenBank/DDBJ databases">
        <title>Genome insight into feeding habits of ladybird beetles.</title>
        <authorList>
            <person name="Li H.-S."/>
            <person name="Huang Y.-H."/>
            <person name="Pang H."/>
        </authorList>
    </citation>
    <scope>NUCLEOTIDE SEQUENCE [LARGE SCALE GENOMIC DNA]</scope>
    <source>
        <strain evidence="2">SYSU_2023b</strain>
        <tissue evidence="2">Whole body</tissue>
    </source>
</reference>
<name>A0AAW1UP45_9CUCU</name>
<accession>A0AAW1UP45</accession>
<dbReference type="Proteomes" id="UP001431783">
    <property type="component" value="Unassembled WGS sequence"/>
</dbReference>